<dbReference type="Proteomes" id="UP000034050">
    <property type="component" value="Unassembled WGS sequence"/>
</dbReference>
<dbReference type="EMBL" id="LCFD01000019">
    <property type="protein sequence ID" value="KKS85266.1"/>
    <property type="molecule type" value="Genomic_DNA"/>
</dbReference>
<evidence type="ECO:0000256" key="1">
    <source>
        <dbReference type="SAM" id="SignalP"/>
    </source>
</evidence>
<dbReference type="AlphaFoldDB" id="A0A0G1EQF5"/>
<evidence type="ECO:0000313" key="3">
    <source>
        <dbReference type="EMBL" id="KKS85266.1"/>
    </source>
</evidence>
<proteinExistence type="predicted"/>
<protein>
    <recommendedName>
        <fullName evidence="2">DUF11 domain-containing protein</fullName>
    </recommendedName>
</protein>
<name>A0A0G1EQF5_9BACT</name>
<accession>A0A0G1EQF5</accession>
<evidence type="ECO:0000313" key="4">
    <source>
        <dbReference type="Proteomes" id="UP000034050"/>
    </source>
</evidence>
<dbReference type="InterPro" id="IPR001434">
    <property type="entry name" value="OmcB-like_DUF11"/>
</dbReference>
<reference evidence="3 4" key="1">
    <citation type="journal article" date="2015" name="Nature">
        <title>rRNA introns, odd ribosomes, and small enigmatic genomes across a large radiation of phyla.</title>
        <authorList>
            <person name="Brown C.T."/>
            <person name="Hug L.A."/>
            <person name="Thomas B.C."/>
            <person name="Sharon I."/>
            <person name="Castelle C.J."/>
            <person name="Singh A."/>
            <person name="Wilkins M.J."/>
            <person name="Williams K.H."/>
            <person name="Banfield J.F."/>
        </authorList>
    </citation>
    <scope>NUCLEOTIDE SEQUENCE [LARGE SCALE GENOMIC DNA]</scope>
</reference>
<evidence type="ECO:0000259" key="2">
    <source>
        <dbReference type="Pfam" id="PF01345"/>
    </source>
</evidence>
<organism evidence="3 4">
    <name type="scientific">Candidatus Gottesmanbacteria bacterium GW2011_GWB1_43_11</name>
    <dbReference type="NCBI Taxonomy" id="1618446"/>
    <lineage>
        <taxon>Bacteria</taxon>
        <taxon>Candidatus Gottesmaniibacteriota</taxon>
    </lineage>
</organism>
<feature type="domain" description="DUF11" evidence="2">
    <location>
        <begin position="66"/>
        <end position="182"/>
    </location>
</feature>
<feature type="chain" id="PRO_5002536874" description="DUF11 domain-containing protein" evidence="1">
    <location>
        <begin position="29"/>
        <end position="232"/>
    </location>
</feature>
<gene>
    <name evidence="3" type="ORF">UV61_C0019G0030</name>
</gene>
<sequence length="232" mass="25111">MLKKRSLLYLIILALELAFVLFVPNARAQTCGQYGTDACPPTDLTINKTVRNPITGVFVENLVSGDATYSPKDVVIFNLSIHNGSNRSFSTVQITDTLPERLTDPKVDESDLNKVKDIKNPDSKTLVFLLKDELKAGESRDVKVKATVVGTFPTTKTLFCGSGDGLENRSLVTAEDRRDDDTASLCVQTQVLGVTTLPQAGPEDYLPLLPFAILGTVGIALFIKRAPAKIAG</sequence>
<dbReference type="Pfam" id="PF01345">
    <property type="entry name" value="DUF11"/>
    <property type="match status" value="1"/>
</dbReference>
<keyword evidence="1" id="KW-0732">Signal</keyword>
<comment type="caution">
    <text evidence="3">The sequence shown here is derived from an EMBL/GenBank/DDBJ whole genome shotgun (WGS) entry which is preliminary data.</text>
</comment>
<feature type="signal peptide" evidence="1">
    <location>
        <begin position="1"/>
        <end position="28"/>
    </location>
</feature>